<dbReference type="Proteomes" id="UP000324800">
    <property type="component" value="Unassembled WGS sequence"/>
</dbReference>
<accession>A0A5J4WYM8</accession>
<reference evidence="8 9" key="1">
    <citation type="submission" date="2019-03" db="EMBL/GenBank/DDBJ databases">
        <title>Single cell metagenomics reveals metabolic interactions within the superorganism composed of flagellate Streblomastix strix and complex community of Bacteroidetes bacteria on its surface.</title>
        <authorList>
            <person name="Treitli S.C."/>
            <person name="Kolisko M."/>
            <person name="Husnik F."/>
            <person name="Keeling P."/>
            <person name="Hampl V."/>
        </authorList>
    </citation>
    <scope>NUCLEOTIDE SEQUENCE [LARGE SCALE GENOMIC DNA]</scope>
    <source>
        <strain evidence="8">ST1C</strain>
    </source>
</reference>
<comment type="catalytic activity">
    <reaction evidence="5">
        <text>[phosphatase 2A protein]-C-terminal L-leucine methyl ester + H2O = [phosphatase 2A protein]-C-terminal L-leucine + methanol + H(+)</text>
        <dbReference type="Rhea" id="RHEA:48548"/>
        <dbReference type="Rhea" id="RHEA-COMP:12134"/>
        <dbReference type="Rhea" id="RHEA-COMP:12135"/>
        <dbReference type="ChEBI" id="CHEBI:15377"/>
        <dbReference type="ChEBI" id="CHEBI:15378"/>
        <dbReference type="ChEBI" id="CHEBI:17790"/>
        <dbReference type="ChEBI" id="CHEBI:90516"/>
        <dbReference type="ChEBI" id="CHEBI:90517"/>
        <dbReference type="EC" id="3.1.1.89"/>
    </reaction>
</comment>
<feature type="region of interest" description="Disordered" evidence="6">
    <location>
        <begin position="645"/>
        <end position="679"/>
    </location>
</feature>
<keyword evidence="4" id="KW-0378">Hydrolase</keyword>
<feature type="region of interest" description="Disordered" evidence="6">
    <location>
        <begin position="1058"/>
        <end position="1093"/>
    </location>
</feature>
<organism evidence="8 9">
    <name type="scientific">Streblomastix strix</name>
    <dbReference type="NCBI Taxonomy" id="222440"/>
    <lineage>
        <taxon>Eukaryota</taxon>
        <taxon>Metamonada</taxon>
        <taxon>Preaxostyla</taxon>
        <taxon>Oxymonadida</taxon>
        <taxon>Streblomastigidae</taxon>
        <taxon>Streblomastix</taxon>
    </lineage>
</organism>
<feature type="compositionally biased region" description="Acidic residues" evidence="6">
    <location>
        <begin position="1084"/>
        <end position="1093"/>
    </location>
</feature>
<evidence type="ECO:0000256" key="3">
    <source>
        <dbReference type="ARBA" id="ARBA00022487"/>
    </source>
</evidence>
<protein>
    <recommendedName>
        <fullName evidence="2">protein phosphatase methylesterase-1</fullName>
        <ecNumber evidence="2">3.1.1.89</ecNumber>
    </recommendedName>
</protein>
<evidence type="ECO:0000313" key="8">
    <source>
        <dbReference type="EMBL" id="KAA6400094.1"/>
    </source>
</evidence>
<evidence type="ECO:0000256" key="2">
    <source>
        <dbReference type="ARBA" id="ARBA00013111"/>
    </source>
</evidence>
<gene>
    <name evidence="8" type="ORF">EZS28_004376</name>
</gene>
<dbReference type="InterPro" id="IPR016812">
    <property type="entry name" value="PPase_methylesterase_euk"/>
</dbReference>
<dbReference type="InterPro" id="IPR000073">
    <property type="entry name" value="AB_hydrolase_1"/>
</dbReference>
<dbReference type="SUPFAM" id="SSF53474">
    <property type="entry name" value="alpha/beta-Hydrolases"/>
    <property type="match status" value="1"/>
</dbReference>
<comment type="similarity">
    <text evidence="1">Belongs to the AB hydrolase superfamily.</text>
</comment>
<evidence type="ECO:0000256" key="6">
    <source>
        <dbReference type="SAM" id="MobiDB-lite"/>
    </source>
</evidence>
<dbReference type="EMBL" id="SNRW01000622">
    <property type="protein sequence ID" value="KAA6400094.1"/>
    <property type="molecule type" value="Genomic_DNA"/>
</dbReference>
<dbReference type="EC" id="3.1.1.89" evidence="2"/>
<dbReference type="OrthoDB" id="194865at2759"/>
<dbReference type="Gene3D" id="3.40.50.1820">
    <property type="entry name" value="alpha/beta hydrolase"/>
    <property type="match status" value="1"/>
</dbReference>
<proteinExistence type="inferred from homology"/>
<evidence type="ECO:0000256" key="5">
    <source>
        <dbReference type="ARBA" id="ARBA00049203"/>
    </source>
</evidence>
<dbReference type="InterPro" id="IPR029058">
    <property type="entry name" value="AB_hydrolase_fold"/>
</dbReference>
<feature type="domain" description="AB hydrolase-1" evidence="7">
    <location>
        <begin position="722"/>
        <end position="999"/>
    </location>
</feature>
<feature type="compositionally biased region" description="Basic and acidic residues" evidence="6">
    <location>
        <begin position="1066"/>
        <end position="1079"/>
    </location>
</feature>
<sequence>MLDLINKFSRDATNKEFQHIAPAAFNKFVKPVHVPINVLQIQSTSDGNVVSNQPTHNRKPTWCMTDKWRGGEQLVNLTYGQIYDSERSKRTLQTLSDQNIMPLFTQPVVQQVENYYIYDIVIQLKMEMLAIVFSVTRAHFGHTIIDEIIVHQTSSLDVYYSCYLNIFKLSDQLPYATRSCTRLLELLCQVYPEQRINLLQILNELFIEHIQDQKKKEEEDMQVYSTSETQNTTQGSRNIELNKSIVILNLYYIALVDNSLLESGSMWGHEVSDWEQKQLAKQNMGELLERFADRDVEMLLNSPYYPIDMSQLVPPLYKSVFVNDMRVIDLFTPKLFEVLFKSNVESQQLSRIVFVLEAVLTNVIANKGTIFERYQTEQKEKTNLQSHDSEESESPSHIELYSVYIWLSSSKESQAEICVKDWIIRIIGFLTSEFSITVHISALHCLTYLIENEQDCVQEIITFILKCFNNQRIVREQFEIPSQKIDTGETKDQDQNADLKVHPSITSNMRPINTDQKYQQALSKAFVDLVVTLAKYELKCQQLFRSQKPQNENGIDLKSQSIRCVAHTLVAWVGMEQCCMSLKILIDIEKKGLIENASKYIEPIIKNSSTDIMKKLRDLLPLTSPQRARIALKITELFGPLEKKRKKEISQTGSKPNDKEESEYGLMSKPPRQTRFETTQPPSQFHIESFEGYFDEALDIQLESDPNSRVRAYRGGYGGALFVLIHGAGLSAMNWALLSRLIKDQVEVLAIDLRGHGFTETSDDSKQSLDQHAEDVIEVVNKLYSNESPHPVGIVLVGHSLGGSIVTRVAEMNKLQSSLRGLFILDVVESTAIESLFQMDGILNSRPKQFPNMSAACKWASQHLAHKPESLRISAPYLFRTIPAPDSDENEGKTVVVWRTQLAATRPYWQGWFKDLNARFLSPNFSTQQKESDQMKSKTGKPIPKQPIAYCPRVLIVADVDRLDKALQIAQMQGRFQFEVVGGGSGHHVMEENPEKIAQVIIKFAQRYGLNKESVGGAYALPAAQFAAVSNTFSAVTTFPKSQAVSFPSSLADAIGKGNERGCGQMKKEQELESSEDRSVFTIGEEEEEEEGS</sequence>
<dbReference type="Pfam" id="PF12697">
    <property type="entry name" value="Abhydrolase_6"/>
    <property type="match status" value="1"/>
</dbReference>
<dbReference type="AlphaFoldDB" id="A0A5J4WYM8"/>
<comment type="caution">
    <text evidence="8">The sequence shown here is derived from an EMBL/GenBank/DDBJ whole genome shotgun (WGS) entry which is preliminary data.</text>
</comment>
<dbReference type="GO" id="GO:0051723">
    <property type="term" value="F:protein methylesterase activity"/>
    <property type="evidence" value="ECO:0007669"/>
    <property type="project" value="UniProtKB-EC"/>
</dbReference>
<dbReference type="PANTHER" id="PTHR14189:SF0">
    <property type="entry name" value="PROTEIN PHOSPHATASE METHYLESTERASE 1"/>
    <property type="match status" value="1"/>
</dbReference>
<keyword evidence="3" id="KW-0719">Serine esterase</keyword>
<evidence type="ECO:0000256" key="1">
    <source>
        <dbReference type="ARBA" id="ARBA00008645"/>
    </source>
</evidence>
<evidence type="ECO:0000313" key="9">
    <source>
        <dbReference type="Proteomes" id="UP000324800"/>
    </source>
</evidence>
<name>A0A5J4WYM8_9EUKA</name>
<evidence type="ECO:0000259" key="7">
    <source>
        <dbReference type="Pfam" id="PF12697"/>
    </source>
</evidence>
<dbReference type="PANTHER" id="PTHR14189">
    <property type="entry name" value="PROTEIN PHOSPHATASE METHYLESTERASE-1 RELATED"/>
    <property type="match status" value="1"/>
</dbReference>
<evidence type="ECO:0000256" key="4">
    <source>
        <dbReference type="ARBA" id="ARBA00022801"/>
    </source>
</evidence>